<evidence type="ECO:0000256" key="1">
    <source>
        <dbReference type="SAM" id="MobiDB-lite"/>
    </source>
</evidence>
<sequence>MISSDSQHANLSSDNSGLGSKIRSRQARMISSGISWAWTCPSGASGTRIHLRNSMKPSLMTCDDMNDDIPLVEVNISYCDTQAGKKVTKLPQAAVLMVTVTPTLIDSQISSSEKAGNVMQIDRIGPTDYDKPSVDTFWEPAVNGTMQFLKAGGDCYLPESSIQQKGST</sequence>
<organism evidence="3 5">
    <name type="scientific">Puccinia coronata f. sp. avenae</name>
    <dbReference type="NCBI Taxonomy" id="200324"/>
    <lineage>
        <taxon>Eukaryota</taxon>
        <taxon>Fungi</taxon>
        <taxon>Dikarya</taxon>
        <taxon>Basidiomycota</taxon>
        <taxon>Pucciniomycotina</taxon>
        <taxon>Pucciniomycetes</taxon>
        <taxon>Pucciniales</taxon>
        <taxon>Pucciniaceae</taxon>
        <taxon>Puccinia</taxon>
    </lineage>
</organism>
<dbReference type="Proteomes" id="UP000235388">
    <property type="component" value="Unassembled WGS sequence"/>
</dbReference>
<accession>A0A2N5UDE8</accession>
<keyword evidence="4" id="KW-1185">Reference proteome</keyword>
<name>A0A2N5UDE8_9BASI</name>
<dbReference type="STRING" id="200324.A0A2N5UDE8"/>
<dbReference type="EMBL" id="PGCJ01000255">
    <property type="protein sequence ID" value="PLW35553.1"/>
    <property type="molecule type" value="Genomic_DNA"/>
</dbReference>
<evidence type="ECO:0000313" key="2">
    <source>
        <dbReference type="EMBL" id="PLW35553.1"/>
    </source>
</evidence>
<evidence type="ECO:0000313" key="4">
    <source>
        <dbReference type="Proteomes" id="UP000235388"/>
    </source>
</evidence>
<proteinExistence type="predicted"/>
<dbReference type="OrthoDB" id="299997at2759"/>
<dbReference type="EMBL" id="PGCI01000172">
    <property type="protein sequence ID" value="PLW35764.1"/>
    <property type="molecule type" value="Genomic_DNA"/>
</dbReference>
<evidence type="ECO:0000313" key="3">
    <source>
        <dbReference type="EMBL" id="PLW35764.1"/>
    </source>
</evidence>
<evidence type="ECO:0000313" key="5">
    <source>
        <dbReference type="Proteomes" id="UP000235392"/>
    </source>
</evidence>
<dbReference type="AlphaFoldDB" id="A0A2N5UDE8"/>
<feature type="region of interest" description="Disordered" evidence="1">
    <location>
        <begin position="1"/>
        <end position="22"/>
    </location>
</feature>
<reference evidence="4 5" key="1">
    <citation type="submission" date="2017-11" db="EMBL/GenBank/DDBJ databases">
        <title>De novo assembly and phasing of dikaryotic genomes from two isolates of Puccinia coronata f. sp. avenae, the causal agent of oat crown rust.</title>
        <authorList>
            <person name="Miller M.E."/>
            <person name="Zhang Y."/>
            <person name="Omidvar V."/>
            <person name="Sperschneider J."/>
            <person name="Schwessinger B."/>
            <person name="Raley C."/>
            <person name="Palmer J.M."/>
            <person name="Garnica D."/>
            <person name="Upadhyaya N."/>
            <person name="Rathjen J."/>
            <person name="Taylor J.M."/>
            <person name="Park R.F."/>
            <person name="Dodds P.N."/>
            <person name="Hirsch C.D."/>
            <person name="Kianian S.F."/>
            <person name="Figueroa M."/>
        </authorList>
    </citation>
    <scope>NUCLEOTIDE SEQUENCE [LARGE SCALE GENOMIC DNA]</scope>
    <source>
        <strain evidence="2">12NC29</strain>
        <strain evidence="3">12SD80</strain>
    </source>
</reference>
<feature type="compositionally biased region" description="Polar residues" evidence="1">
    <location>
        <begin position="1"/>
        <end position="18"/>
    </location>
</feature>
<protein>
    <submittedName>
        <fullName evidence="3">Uncharacterized protein</fullName>
    </submittedName>
</protein>
<gene>
    <name evidence="2" type="ORF">PCANC_22814</name>
    <name evidence="3" type="ORF">PCASD_20644</name>
</gene>
<comment type="caution">
    <text evidence="3">The sequence shown here is derived from an EMBL/GenBank/DDBJ whole genome shotgun (WGS) entry which is preliminary data.</text>
</comment>
<dbReference type="Proteomes" id="UP000235392">
    <property type="component" value="Unassembled WGS sequence"/>
</dbReference>